<dbReference type="InterPro" id="IPR019076">
    <property type="entry name" value="Spore_lipoprot_YhcN/YlaJ-like"/>
</dbReference>
<feature type="region of interest" description="Disordered" evidence="1">
    <location>
        <begin position="95"/>
        <end position="115"/>
    </location>
</feature>
<keyword evidence="3" id="KW-1185">Reference proteome</keyword>
<organism evidence="2 3">
    <name type="scientific">Pelotomaculum schinkii</name>
    <dbReference type="NCBI Taxonomy" id="78350"/>
    <lineage>
        <taxon>Bacteria</taxon>
        <taxon>Bacillati</taxon>
        <taxon>Bacillota</taxon>
        <taxon>Clostridia</taxon>
        <taxon>Eubacteriales</taxon>
        <taxon>Desulfotomaculaceae</taxon>
        <taxon>Pelotomaculum</taxon>
    </lineage>
</organism>
<evidence type="ECO:0000256" key="1">
    <source>
        <dbReference type="SAM" id="MobiDB-lite"/>
    </source>
</evidence>
<feature type="compositionally biased region" description="Basic and acidic residues" evidence="1">
    <location>
        <begin position="102"/>
        <end position="115"/>
    </location>
</feature>
<dbReference type="PROSITE" id="PS51257">
    <property type="entry name" value="PROKAR_LIPOPROTEIN"/>
    <property type="match status" value="1"/>
</dbReference>
<evidence type="ECO:0000313" key="3">
    <source>
        <dbReference type="Proteomes" id="UP000298324"/>
    </source>
</evidence>
<dbReference type="Proteomes" id="UP000298324">
    <property type="component" value="Unassembled WGS sequence"/>
</dbReference>
<sequence length="168" mass="17692">MKKPEKFVAWVAAVVFGAALLAGCNAVRKPEPQNPPTQQQPTAPAAPSQQPMPTDAGELNNIANKISSAAMKVRGVNTATTVIAGSIAYVGVDQKAGTEQSETDRIKSEVSDEAKKAEPRLTTVYVSSDADTVTRIRRVAEGIAAGQPISAFDSELAEIVKRMSPTSK</sequence>
<evidence type="ECO:0000313" key="2">
    <source>
        <dbReference type="EMBL" id="TEB06140.1"/>
    </source>
</evidence>
<accession>A0A4Y7RBQ2</accession>
<feature type="compositionally biased region" description="Low complexity" evidence="1">
    <location>
        <begin position="36"/>
        <end position="54"/>
    </location>
</feature>
<comment type="caution">
    <text evidence="2">The sequence shown here is derived from an EMBL/GenBank/DDBJ whole genome shotgun (WGS) entry which is preliminary data.</text>
</comment>
<dbReference type="AlphaFoldDB" id="A0A4Y7RBQ2"/>
<name>A0A4Y7RBQ2_9FIRM</name>
<dbReference type="GO" id="GO:0030435">
    <property type="term" value="P:sporulation resulting in formation of a cellular spore"/>
    <property type="evidence" value="ECO:0007669"/>
    <property type="project" value="InterPro"/>
</dbReference>
<protein>
    <submittedName>
        <fullName evidence="2">Lipoprotein YhcN</fullName>
    </submittedName>
</protein>
<dbReference type="Pfam" id="PF09580">
    <property type="entry name" value="Spore_YhcN_YlaJ"/>
    <property type="match status" value="1"/>
</dbReference>
<proteinExistence type="predicted"/>
<reference evidence="2 3" key="1">
    <citation type="journal article" date="2018" name="Environ. Microbiol.">
        <title>Novel energy conservation strategies and behaviour of Pelotomaculum schinkii driving syntrophic propionate catabolism.</title>
        <authorList>
            <person name="Hidalgo-Ahumada C.A.P."/>
            <person name="Nobu M.K."/>
            <person name="Narihiro T."/>
            <person name="Tamaki H."/>
            <person name="Liu W.T."/>
            <person name="Kamagata Y."/>
            <person name="Stams A.J.M."/>
            <person name="Imachi H."/>
            <person name="Sousa D.Z."/>
        </authorList>
    </citation>
    <scope>NUCLEOTIDE SEQUENCE [LARGE SCALE GENOMIC DNA]</scope>
    <source>
        <strain evidence="2 3">HH</strain>
    </source>
</reference>
<dbReference type="InterPro" id="IPR014247">
    <property type="entry name" value="Spore_lipoprot_YhcN/YlaJ"/>
</dbReference>
<dbReference type="RefSeq" id="WP_190258745.1">
    <property type="nucleotide sequence ID" value="NZ_QFGA01000002.1"/>
</dbReference>
<feature type="region of interest" description="Disordered" evidence="1">
    <location>
        <begin position="27"/>
        <end position="55"/>
    </location>
</feature>
<gene>
    <name evidence="2" type="primary">yhcN</name>
    <name evidence="2" type="ORF">Psch_03183</name>
</gene>
<keyword evidence="2" id="KW-0449">Lipoprotein</keyword>
<dbReference type="NCBIfam" id="TIGR02898">
    <property type="entry name" value="spore_YhcN_YlaJ"/>
    <property type="match status" value="1"/>
</dbReference>
<dbReference type="EMBL" id="QFGA01000002">
    <property type="protein sequence ID" value="TEB06140.1"/>
    <property type="molecule type" value="Genomic_DNA"/>
</dbReference>